<sequence length="536" mass="60679">MVSISASICGELYELSGESSPTCECNNDLDEVIIDRNHPGYRTVFSGSWLLGSDIPSIIANLVPRFPGISPGYNSMLLKKHGDYRELGWDIIALVSAWPRAKVEYRLADATAIKEVTANRARFPKPVHRYGMVSFFGGNIVVSEGDEWKMYRKIAAPSFSERNIKLAWDEACRVMLDLFENVWGNQEEMALDNCVDMTMPVNKRFLFICMAGFGQQYGWKDEGSVSQGHTMSFKEALDIVSTDVFLKIIVPKWASSLTRRIRRAITAYDELELYMLDMIHERKSSGKQTDRHDLFNSLLDANEEVLEGEAKLSDRELLGNIFMFLLAGHETTAHTLCFALGLLACYPEEQDLLYQEVKNSATPDELPVSKEESSLCLCRALYETLRLFPPVPGIPKYSAEDTTLTTTKESGESKTISIPAGVDITIDCIGLHHNPRYWSDPDTFRPARFLEKDWPRDAFMSFSGGPRACIGRRFFESESVAMLVMLVSRYRIEVIEEPRHGSETLEQRNERVLSCKLGLTLTPVRVPLVFRRRDGQ</sequence>
<reference evidence="9 10" key="1">
    <citation type="journal article" date="2019" name="Nat. Ecol. Evol.">
        <title>Megaphylogeny resolves global patterns of mushroom evolution.</title>
        <authorList>
            <person name="Varga T."/>
            <person name="Krizsan K."/>
            <person name="Foldi C."/>
            <person name="Dima B."/>
            <person name="Sanchez-Garcia M."/>
            <person name="Sanchez-Ramirez S."/>
            <person name="Szollosi G.J."/>
            <person name="Szarkandi J.G."/>
            <person name="Papp V."/>
            <person name="Albert L."/>
            <person name="Andreopoulos W."/>
            <person name="Angelini C."/>
            <person name="Antonin V."/>
            <person name="Barry K.W."/>
            <person name="Bougher N.L."/>
            <person name="Buchanan P."/>
            <person name="Buyck B."/>
            <person name="Bense V."/>
            <person name="Catcheside P."/>
            <person name="Chovatia M."/>
            <person name="Cooper J."/>
            <person name="Damon W."/>
            <person name="Desjardin D."/>
            <person name="Finy P."/>
            <person name="Geml J."/>
            <person name="Haridas S."/>
            <person name="Hughes K."/>
            <person name="Justo A."/>
            <person name="Karasinski D."/>
            <person name="Kautmanova I."/>
            <person name="Kiss B."/>
            <person name="Kocsube S."/>
            <person name="Kotiranta H."/>
            <person name="LaButti K.M."/>
            <person name="Lechner B.E."/>
            <person name="Liimatainen K."/>
            <person name="Lipzen A."/>
            <person name="Lukacs Z."/>
            <person name="Mihaltcheva S."/>
            <person name="Morgado L.N."/>
            <person name="Niskanen T."/>
            <person name="Noordeloos M.E."/>
            <person name="Ohm R.A."/>
            <person name="Ortiz-Santana B."/>
            <person name="Ovrebo C."/>
            <person name="Racz N."/>
            <person name="Riley R."/>
            <person name="Savchenko A."/>
            <person name="Shiryaev A."/>
            <person name="Soop K."/>
            <person name="Spirin V."/>
            <person name="Szebenyi C."/>
            <person name="Tomsovsky M."/>
            <person name="Tulloss R.E."/>
            <person name="Uehling J."/>
            <person name="Grigoriev I.V."/>
            <person name="Vagvolgyi C."/>
            <person name="Papp T."/>
            <person name="Martin F.M."/>
            <person name="Miettinen O."/>
            <person name="Hibbett D.S."/>
            <person name="Nagy L.G."/>
        </authorList>
    </citation>
    <scope>NUCLEOTIDE SEQUENCE [LARGE SCALE GENOMIC DNA]</scope>
    <source>
        <strain evidence="9 10">OMC1185</strain>
    </source>
</reference>
<dbReference type="AlphaFoldDB" id="A0A5C3MZ99"/>
<dbReference type="GO" id="GO:0005506">
    <property type="term" value="F:iron ion binding"/>
    <property type="evidence" value="ECO:0007669"/>
    <property type="project" value="InterPro"/>
</dbReference>
<proteinExistence type="inferred from homology"/>
<keyword evidence="3 7" id="KW-0479">Metal-binding</keyword>
<dbReference type="GO" id="GO:0004497">
    <property type="term" value="F:monooxygenase activity"/>
    <property type="evidence" value="ECO:0007669"/>
    <property type="project" value="UniProtKB-KW"/>
</dbReference>
<dbReference type="PROSITE" id="PS00086">
    <property type="entry name" value="CYTOCHROME_P450"/>
    <property type="match status" value="1"/>
</dbReference>
<protein>
    <submittedName>
        <fullName evidence="9">Cytochrome P450</fullName>
    </submittedName>
</protein>
<dbReference type="InterPro" id="IPR050196">
    <property type="entry name" value="Cytochrome_P450_Monoox"/>
</dbReference>
<evidence type="ECO:0000256" key="1">
    <source>
        <dbReference type="ARBA" id="ARBA00010617"/>
    </source>
</evidence>
<dbReference type="InterPro" id="IPR017972">
    <property type="entry name" value="Cyt_P450_CS"/>
</dbReference>
<dbReference type="SUPFAM" id="SSF48264">
    <property type="entry name" value="Cytochrome P450"/>
    <property type="match status" value="1"/>
</dbReference>
<dbReference type="GO" id="GO:0020037">
    <property type="term" value="F:heme binding"/>
    <property type="evidence" value="ECO:0007669"/>
    <property type="project" value="InterPro"/>
</dbReference>
<evidence type="ECO:0000256" key="6">
    <source>
        <dbReference type="ARBA" id="ARBA00023033"/>
    </source>
</evidence>
<evidence type="ECO:0000313" key="10">
    <source>
        <dbReference type="Proteomes" id="UP000305948"/>
    </source>
</evidence>
<evidence type="ECO:0000256" key="2">
    <source>
        <dbReference type="ARBA" id="ARBA00022617"/>
    </source>
</evidence>
<keyword evidence="10" id="KW-1185">Reference proteome</keyword>
<keyword evidence="4 8" id="KW-0560">Oxidoreductase</keyword>
<comment type="similarity">
    <text evidence="1 8">Belongs to the cytochrome P450 family.</text>
</comment>
<dbReference type="EMBL" id="ML213517">
    <property type="protein sequence ID" value="TFK49108.1"/>
    <property type="molecule type" value="Genomic_DNA"/>
</dbReference>
<keyword evidence="5 7" id="KW-0408">Iron</keyword>
<dbReference type="InterPro" id="IPR001128">
    <property type="entry name" value="Cyt_P450"/>
</dbReference>
<dbReference type="OrthoDB" id="1470350at2759"/>
<dbReference type="PRINTS" id="PR00463">
    <property type="entry name" value="EP450I"/>
</dbReference>
<evidence type="ECO:0000256" key="4">
    <source>
        <dbReference type="ARBA" id="ARBA00023002"/>
    </source>
</evidence>
<dbReference type="InterPro" id="IPR036396">
    <property type="entry name" value="Cyt_P450_sf"/>
</dbReference>
<comment type="cofactor">
    <cofactor evidence="7">
        <name>heme</name>
        <dbReference type="ChEBI" id="CHEBI:30413"/>
    </cofactor>
</comment>
<dbReference type="Gene3D" id="1.10.630.10">
    <property type="entry name" value="Cytochrome P450"/>
    <property type="match status" value="1"/>
</dbReference>
<dbReference type="PRINTS" id="PR00385">
    <property type="entry name" value="P450"/>
</dbReference>
<accession>A0A5C3MZ99</accession>
<name>A0A5C3MZ99_9AGAM</name>
<gene>
    <name evidence="9" type="ORF">OE88DRAFT_1633861</name>
</gene>
<evidence type="ECO:0000256" key="3">
    <source>
        <dbReference type="ARBA" id="ARBA00022723"/>
    </source>
</evidence>
<keyword evidence="6 8" id="KW-0503">Monooxygenase</keyword>
<evidence type="ECO:0000256" key="8">
    <source>
        <dbReference type="RuleBase" id="RU000461"/>
    </source>
</evidence>
<organism evidence="9 10">
    <name type="scientific">Heliocybe sulcata</name>
    <dbReference type="NCBI Taxonomy" id="5364"/>
    <lineage>
        <taxon>Eukaryota</taxon>
        <taxon>Fungi</taxon>
        <taxon>Dikarya</taxon>
        <taxon>Basidiomycota</taxon>
        <taxon>Agaricomycotina</taxon>
        <taxon>Agaricomycetes</taxon>
        <taxon>Gloeophyllales</taxon>
        <taxon>Gloeophyllaceae</taxon>
        <taxon>Heliocybe</taxon>
    </lineage>
</organism>
<dbReference type="Pfam" id="PF00067">
    <property type="entry name" value="p450"/>
    <property type="match status" value="1"/>
</dbReference>
<evidence type="ECO:0000256" key="5">
    <source>
        <dbReference type="ARBA" id="ARBA00023004"/>
    </source>
</evidence>
<dbReference type="InterPro" id="IPR002401">
    <property type="entry name" value="Cyt_P450_E_grp-I"/>
</dbReference>
<evidence type="ECO:0000313" key="9">
    <source>
        <dbReference type="EMBL" id="TFK49108.1"/>
    </source>
</evidence>
<dbReference type="PANTHER" id="PTHR24291:SF50">
    <property type="entry name" value="BIFUNCTIONAL ALBAFLAVENONE MONOOXYGENASE_TERPENE SYNTHASE"/>
    <property type="match status" value="1"/>
</dbReference>
<dbReference type="GO" id="GO:0016705">
    <property type="term" value="F:oxidoreductase activity, acting on paired donors, with incorporation or reduction of molecular oxygen"/>
    <property type="evidence" value="ECO:0007669"/>
    <property type="project" value="InterPro"/>
</dbReference>
<feature type="binding site" description="axial binding residue" evidence="7">
    <location>
        <position position="469"/>
    </location>
    <ligand>
        <name>heme</name>
        <dbReference type="ChEBI" id="CHEBI:30413"/>
    </ligand>
    <ligandPart>
        <name>Fe</name>
        <dbReference type="ChEBI" id="CHEBI:18248"/>
    </ligandPart>
</feature>
<evidence type="ECO:0000256" key="7">
    <source>
        <dbReference type="PIRSR" id="PIRSR602401-1"/>
    </source>
</evidence>
<keyword evidence="2 7" id="KW-0349">Heme</keyword>
<dbReference type="Proteomes" id="UP000305948">
    <property type="component" value="Unassembled WGS sequence"/>
</dbReference>
<dbReference type="STRING" id="5364.A0A5C3MZ99"/>
<dbReference type="PANTHER" id="PTHR24291">
    <property type="entry name" value="CYTOCHROME P450 FAMILY 4"/>
    <property type="match status" value="1"/>
</dbReference>